<dbReference type="InterPro" id="IPR050109">
    <property type="entry name" value="HTH-type_TetR-like_transc_reg"/>
</dbReference>
<dbReference type="Proteomes" id="UP000286931">
    <property type="component" value="Unassembled WGS sequence"/>
</dbReference>
<evidence type="ECO:0000256" key="3">
    <source>
        <dbReference type="ARBA" id="ARBA00023163"/>
    </source>
</evidence>
<keyword evidence="3" id="KW-0804">Transcription</keyword>
<evidence type="ECO:0000313" key="6">
    <source>
        <dbReference type="EMBL" id="GCD95883.1"/>
    </source>
</evidence>
<gene>
    <name evidence="6" type="ORF">EHYA_03567</name>
</gene>
<organism evidence="6 7">
    <name type="scientific">Embleya hyalina</name>
    <dbReference type="NCBI Taxonomy" id="516124"/>
    <lineage>
        <taxon>Bacteria</taxon>
        <taxon>Bacillati</taxon>
        <taxon>Actinomycetota</taxon>
        <taxon>Actinomycetes</taxon>
        <taxon>Kitasatosporales</taxon>
        <taxon>Streptomycetaceae</taxon>
        <taxon>Embleya</taxon>
    </lineage>
</organism>
<dbReference type="Pfam" id="PF00440">
    <property type="entry name" value="TetR_N"/>
    <property type="match status" value="1"/>
</dbReference>
<dbReference type="GO" id="GO:0003700">
    <property type="term" value="F:DNA-binding transcription factor activity"/>
    <property type="evidence" value="ECO:0007669"/>
    <property type="project" value="TreeGrafter"/>
</dbReference>
<feature type="domain" description="HTH tetR-type" evidence="5">
    <location>
        <begin position="6"/>
        <end position="66"/>
    </location>
</feature>
<dbReference type="OrthoDB" id="4746440at2"/>
<name>A0A401YMN3_9ACTN</name>
<evidence type="ECO:0000256" key="1">
    <source>
        <dbReference type="ARBA" id="ARBA00023015"/>
    </source>
</evidence>
<dbReference type="InterPro" id="IPR001647">
    <property type="entry name" value="HTH_TetR"/>
</dbReference>
<dbReference type="RefSeq" id="WP_126637986.1">
    <property type="nucleotide sequence ID" value="NZ_BIFH01000019.1"/>
</dbReference>
<evidence type="ECO:0000256" key="4">
    <source>
        <dbReference type="PROSITE-ProRule" id="PRU00335"/>
    </source>
</evidence>
<dbReference type="PRINTS" id="PR00455">
    <property type="entry name" value="HTHTETR"/>
</dbReference>
<dbReference type="SUPFAM" id="SSF46689">
    <property type="entry name" value="Homeodomain-like"/>
    <property type="match status" value="1"/>
</dbReference>
<reference evidence="6 7" key="1">
    <citation type="submission" date="2018-12" db="EMBL/GenBank/DDBJ databases">
        <title>Draft genome sequence of Embleya hyalina NBRC 13850T.</title>
        <authorList>
            <person name="Komaki H."/>
            <person name="Hosoyama A."/>
            <person name="Kimura A."/>
            <person name="Ichikawa N."/>
            <person name="Tamura T."/>
        </authorList>
    </citation>
    <scope>NUCLEOTIDE SEQUENCE [LARGE SCALE GENOMIC DNA]</scope>
    <source>
        <strain evidence="6 7">NBRC 13850</strain>
    </source>
</reference>
<sequence>MARWQPHASERLVVAALELFEERGYENTTVIQIAERAGLTKSTFFRHFPDKREVLFGGGAVSGLLVEGIDAAPAGAGPLEAVAHALEVIGAEVFTSDRREFGARRSAAIAANPELREREALKGLRVTASMTDALKRRGVPDLAARVAAELGALAWKIAYERWTDAANGDTFGELARRTLAEVRAAGAVC</sequence>
<evidence type="ECO:0000313" key="7">
    <source>
        <dbReference type="Proteomes" id="UP000286931"/>
    </source>
</evidence>
<accession>A0A401YMN3</accession>
<keyword evidence="7" id="KW-1185">Reference proteome</keyword>
<dbReference type="EMBL" id="BIFH01000019">
    <property type="protein sequence ID" value="GCD95883.1"/>
    <property type="molecule type" value="Genomic_DNA"/>
</dbReference>
<protein>
    <submittedName>
        <fullName evidence="6">TetR family transcriptional regulator</fullName>
    </submittedName>
</protein>
<feature type="DNA-binding region" description="H-T-H motif" evidence="4">
    <location>
        <begin position="29"/>
        <end position="48"/>
    </location>
</feature>
<dbReference type="Gene3D" id="1.10.357.10">
    <property type="entry name" value="Tetracycline Repressor, domain 2"/>
    <property type="match status" value="1"/>
</dbReference>
<dbReference type="InterPro" id="IPR009057">
    <property type="entry name" value="Homeodomain-like_sf"/>
</dbReference>
<dbReference type="PANTHER" id="PTHR30055:SF238">
    <property type="entry name" value="MYCOFACTOCIN BIOSYNTHESIS TRANSCRIPTIONAL REGULATOR MFTR-RELATED"/>
    <property type="match status" value="1"/>
</dbReference>
<dbReference type="GO" id="GO:0000976">
    <property type="term" value="F:transcription cis-regulatory region binding"/>
    <property type="evidence" value="ECO:0007669"/>
    <property type="project" value="TreeGrafter"/>
</dbReference>
<proteinExistence type="predicted"/>
<keyword evidence="1" id="KW-0805">Transcription regulation</keyword>
<keyword evidence="2 4" id="KW-0238">DNA-binding</keyword>
<comment type="caution">
    <text evidence="6">The sequence shown here is derived from an EMBL/GenBank/DDBJ whole genome shotgun (WGS) entry which is preliminary data.</text>
</comment>
<dbReference type="AlphaFoldDB" id="A0A401YMN3"/>
<evidence type="ECO:0000259" key="5">
    <source>
        <dbReference type="PROSITE" id="PS50977"/>
    </source>
</evidence>
<dbReference type="PROSITE" id="PS50977">
    <property type="entry name" value="HTH_TETR_2"/>
    <property type="match status" value="1"/>
</dbReference>
<dbReference type="PANTHER" id="PTHR30055">
    <property type="entry name" value="HTH-TYPE TRANSCRIPTIONAL REGULATOR RUTR"/>
    <property type="match status" value="1"/>
</dbReference>
<evidence type="ECO:0000256" key="2">
    <source>
        <dbReference type="ARBA" id="ARBA00023125"/>
    </source>
</evidence>